<dbReference type="Pfam" id="PF11262">
    <property type="entry name" value="Tho2"/>
    <property type="match status" value="1"/>
</dbReference>
<dbReference type="EMBL" id="SWFS01000579">
    <property type="protein sequence ID" value="KAA8896485.1"/>
    <property type="molecule type" value="Genomic_DNA"/>
</dbReference>
<dbReference type="AlphaFoldDB" id="A0A6A1LJN7"/>
<evidence type="ECO:0000256" key="1">
    <source>
        <dbReference type="SAM" id="MobiDB-lite"/>
    </source>
</evidence>
<feature type="region of interest" description="Disordered" evidence="1">
    <location>
        <begin position="149"/>
        <end position="185"/>
    </location>
</feature>
<feature type="compositionally biased region" description="Low complexity" evidence="1">
    <location>
        <begin position="593"/>
        <end position="604"/>
    </location>
</feature>
<feature type="compositionally biased region" description="Basic and acidic residues" evidence="1">
    <location>
        <begin position="632"/>
        <end position="658"/>
    </location>
</feature>
<keyword evidence="4" id="KW-1185">Reference proteome</keyword>
<name>A0A6A1LJN7_9ASCO</name>
<protein>
    <recommendedName>
        <fullName evidence="2">THO complex subunitTHOC2 C-terminal domain-containing protein</fullName>
    </recommendedName>
</protein>
<dbReference type="PANTHER" id="PTHR21597:SF0">
    <property type="entry name" value="THO COMPLEX SUBUNIT 2"/>
    <property type="match status" value="1"/>
</dbReference>
<gene>
    <name evidence="3" type="ORF">TRICI_006890</name>
</gene>
<dbReference type="InterPro" id="IPR021418">
    <property type="entry name" value="THO_THOC2_C"/>
</dbReference>
<feature type="domain" description="THO complex subunitTHOC2 C-terminal" evidence="2">
    <location>
        <begin position="198"/>
        <end position="546"/>
    </location>
</feature>
<dbReference type="PANTHER" id="PTHR21597">
    <property type="entry name" value="THO2 PROTEIN"/>
    <property type="match status" value="1"/>
</dbReference>
<dbReference type="InterPro" id="IPR040007">
    <property type="entry name" value="Tho2"/>
</dbReference>
<feature type="region of interest" description="Disordered" evidence="1">
    <location>
        <begin position="576"/>
        <end position="938"/>
    </location>
</feature>
<sequence length="938" mass="106914">MAGIQQLSNVTGYQVEGLGGGISLQSSVFEVIDDKREESQQSGKQLVDSLSNLDIVCEMFIAICQMHGSFIHTVPDDLAHQKFLAYRYDDLTHILYQYIEMINHFMDPEQFRRTVIPIAELCMSYGVKPSWAFGLWRANLGEEIRKFDQSKLKDSTPSTGQQQNEDVEMADANEKSPEKNENEKTIQEIIPMLPESEWRYLKPGFYVTFWQLSLYDIQYPEARYEAQEAKLKRQLENVEESIKSLEPLLARSSSNSGITISESIKAKRAEKDGLLKDIIRLSTESKRHALHYKKSLSRFEKEKDYWFSFDPEKVDMTTNGYNDPETIRPGVHVRRNQTRQLLTQCILPRALHSPVDAMFCARFVQLLHSLGTVNFSTLTFFDKLFADGILYGTLLTCTPYEAENLGLFLSELLGYLGRWHKDPKVYDTEGKGRKTDAETGEVTFLPGMQMTYEIDDVREETLLDYDQLSRALEKWHRHTTNATVDCLQSDDYMQRRNTITLLKNMISQFPVIANQGYMIADAIENISENDQREDLKLSAVALFGHINRGASEWIPIYEFKKCSDVVKQRVIEEAKERARQRKARGKPVFGDISRPASSSTSRQPSRPPSNDGEGDKEATGNRPAAAPPTPAAREREREREREDRAEREREREQPKSRDGGLPASLPKTPVYSGSSRGGSREELRSRGSSRAPTGPRDTTSANAIELKESRMGRDRRERDNGGRRRDRNAALSQQDKSGSSSPLPPLPPQPSSANAADGAKTGRRSRGGTPSAENKGDELRGRLGSSTRERERQREKENEKRAANNLELRQPPERTRMPDEPARGAAGGRTRDRERDRERERDRDRERDRERERERERERDRERDRRGRDRRIGASSANATPLGGGGGGGEDRRHRRNRRVEKDPPSSAAGRKHERDGETDNPEKRRQPKTLALRGSNS</sequence>
<evidence type="ECO:0000259" key="2">
    <source>
        <dbReference type="Pfam" id="PF11262"/>
    </source>
</evidence>
<feature type="compositionally biased region" description="Polar residues" evidence="1">
    <location>
        <begin position="155"/>
        <end position="164"/>
    </location>
</feature>
<proteinExistence type="predicted"/>
<feature type="compositionally biased region" description="Basic and acidic residues" evidence="1">
    <location>
        <begin position="829"/>
        <end position="872"/>
    </location>
</feature>
<dbReference type="GO" id="GO:0006397">
    <property type="term" value="P:mRNA processing"/>
    <property type="evidence" value="ECO:0007669"/>
    <property type="project" value="InterPro"/>
</dbReference>
<feature type="compositionally biased region" description="Basic and acidic residues" evidence="1">
    <location>
        <begin position="911"/>
        <end position="925"/>
    </location>
</feature>
<feature type="compositionally biased region" description="Basic and acidic residues" evidence="1">
    <location>
        <begin position="172"/>
        <end position="185"/>
    </location>
</feature>
<evidence type="ECO:0000313" key="3">
    <source>
        <dbReference type="EMBL" id="KAA8896485.1"/>
    </source>
</evidence>
<dbReference type="OrthoDB" id="29024at2759"/>
<dbReference type="GO" id="GO:0006406">
    <property type="term" value="P:mRNA export from nucleus"/>
    <property type="evidence" value="ECO:0007669"/>
    <property type="project" value="InterPro"/>
</dbReference>
<feature type="compositionally biased region" description="Basic and acidic residues" evidence="1">
    <location>
        <begin position="774"/>
        <end position="802"/>
    </location>
</feature>
<dbReference type="GO" id="GO:0003729">
    <property type="term" value="F:mRNA binding"/>
    <property type="evidence" value="ECO:0007669"/>
    <property type="project" value="TreeGrafter"/>
</dbReference>
<evidence type="ECO:0000313" key="4">
    <source>
        <dbReference type="Proteomes" id="UP000761534"/>
    </source>
</evidence>
<feature type="compositionally biased region" description="Basic and acidic residues" evidence="1">
    <location>
        <begin position="705"/>
        <end position="723"/>
    </location>
</feature>
<feature type="compositionally biased region" description="Basic and acidic residues" evidence="1">
    <location>
        <begin position="810"/>
        <end position="822"/>
    </location>
</feature>
<dbReference type="GO" id="GO:0000445">
    <property type="term" value="C:THO complex part of transcription export complex"/>
    <property type="evidence" value="ECO:0007669"/>
    <property type="project" value="TreeGrafter"/>
</dbReference>
<reference evidence="3" key="1">
    <citation type="journal article" date="2019" name="G3 (Bethesda)">
        <title>Genome Assemblies of Two Rare Opportunistic Yeast Pathogens: Diutina rugosa (syn. Candida rugosa) and Trichomonascus ciferrii (syn. Candida ciferrii).</title>
        <authorList>
            <person name="Mixao V."/>
            <person name="Saus E."/>
            <person name="Hansen A.P."/>
            <person name="Lass-Florl C."/>
            <person name="Gabaldon T."/>
        </authorList>
    </citation>
    <scope>NUCLEOTIDE SEQUENCE</scope>
    <source>
        <strain evidence="3">CBS 4856</strain>
    </source>
</reference>
<organism evidence="3 4">
    <name type="scientific">Trichomonascus ciferrii</name>
    <dbReference type="NCBI Taxonomy" id="44093"/>
    <lineage>
        <taxon>Eukaryota</taxon>
        <taxon>Fungi</taxon>
        <taxon>Dikarya</taxon>
        <taxon>Ascomycota</taxon>
        <taxon>Saccharomycotina</taxon>
        <taxon>Dipodascomycetes</taxon>
        <taxon>Dipodascales</taxon>
        <taxon>Trichomonascaceae</taxon>
        <taxon>Trichomonascus</taxon>
        <taxon>Trichomonascus ciferrii complex</taxon>
    </lineage>
</organism>
<dbReference type="Proteomes" id="UP000761534">
    <property type="component" value="Unassembled WGS sequence"/>
</dbReference>
<comment type="caution">
    <text evidence="3">The sequence shown here is derived from an EMBL/GenBank/DDBJ whole genome shotgun (WGS) entry which is preliminary data.</text>
</comment>
<accession>A0A6A1LJN7</accession>
<dbReference type="VEuPathDB" id="FungiDB:TRICI_006890"/>